<keyword evidence="5" id="KW-1185">Reference proteome</keyword>
<accession>A0A7J7IQJ9</accession>
<organism evidence="4 5">
    <name type="scientific">Cyanidiococcus yangmingshanensis</name>
    <dbReference type="NCBI Taxonomy" id="2690220"/>
    <lineage>
        <taxon>Eukaryota</taxon>
        <taxon>Rhodophyta</taxon>
        <taxon>Bangiophyceae</taxon>
        <taxon>Cyanidiales</taxon>
        <taxon>Cyanidiaceae</taxon>
        <taxon>Cyanidiococcus</taxon>
    </lineage>
</organism>
<gene>
    <name evidence="4" type="primary">MAK16</name>
    <name evidence="4" type="ORF">F1559_003991</name>
</gene>
<dbReference type="Pfam" id="PF04874">
    <property type="entry name" value="Mak16"/>
    <property type="match status" value="1"/>
</dbReference>
<keyword evidence="2" id="KW-0539">Nucleus</keyword>
<protein>
    <submittedName>
        <fullName evidence="4">Ribosome biosynthesis protein</fullName>
    </submittedName>
</protein>
<comment type="caution">
    <text evidence="4">The sequence shown here is derived from an EMBL/GenBank/DDBJ whole genome shotgun (WGS) entry which is preliminary data.</text>
</comment>
<feature type="compositionally biased region" description="Polar residues" evidence="3">
    <location>
        <begin position="148"/>
        <end position="164"/>
    </location>
</feature>
<dbReference type="PANTHER" id="PTHR23405">
    <property type="entry name" value="MAINTENANCE OF KILLER 16 MAK16 PROTEIN-RELATED"/>
    <property type="match status" value="1"/>
</dbReference>
<dbReference type="Proteomes" id="UP000530660">
    <property type="component" value="Unassembled WGS sequence"/>
</dbReference>
<comment type="subcellular location">
    <subcellularLocation>
        <location evidence="1">Nucleus</location>
    </subcellularLocation>
</comment>
<proteinExistence type="predicted"/>
<dbReference type="InterPro" id="IPR006958">
    <property type="entry name" value="Mak16"/>
</dbReference>
<dbReference type="GO" id="GO:0000460">
    <property type="term" value="P:maturation of 5.8S rRNA"/>
    <property type="evidence" value="ECO:0007669"/>
    <property type="project" value="TreeGrafter"/>
</dbReference>
<evidence type="ECO:0000256" key="2">
    <source>
        <dbReference type="ARBA" id="ARBA00023242"/>
    </source>
</evidence>
<dbReference type="GO" id="GO:0005730">
    <property type="term" value="C:nucleolus"/>
    <property type="evidence" value="ECO:0007669"/>
    <property type="project" value="TreeGrafter"/>
</dbReference>
<name>A0A7J7IQJ9_9RHOD</name>
<feature type="region of interest" description="Disordered" evidence="3">
    <location>
        <begin position="109"/>
        <end position="243"/>
    </location>
</feature>
<dbReference type="PANTHER" id="PTHR23405:SF4">
    <property type="entry name" value="PROTEIN MAK16 HOMOLOG"/>
    <property type="match status" value="1"/>
</dbReference>
<feature type="compositionally biased region" description="Basic residues" evidence="3">
    <location>
        <begin position="213"/>
        <end position="228"/>
    </location>
</feature>
<evidence type="ECO:0000256" key="1">
    <source>
        <dbReference type="ARBA" id="ARBA00004123"/>
    </source>
</evidence>
<feature type="compositionally biased region" description="Basic and acidic residues" evidence="3">
    <location>
        <begin position="171"/>
        <end position="180"/>
    </location>
</feature>
<evidence type="ECO:0000313" key="5">
    <source>
        <dbReference type="Proteomes" id="UP000530660"/>
    </source>
</evidence>
<reference evidence="4 5" key="1">
    <citation type="journal article" date="2020" name="J. Phycol.">
        <title>Comparative genome analysis reveals Cyanidiococcus gen. nov., a new extremophilic red algal genus sister to Cyanidioschyzon (Cyanidioschyzonaceae, Rhodophyta).</title>
        <authorList>
            <person name="Liu S.-L."/>
            <person name="Chiang Y.-R."/>
            <person name="Yoon H.S."/>
            <person name="Fu H.-Y."/>
        </authorList>
    </citation>
    <scope>NUCLEOTIDE SEQUENCE [LARGE SCALE GENOMIC DNA]</scope>
    <source>
        <strain evidence="4 5">THAL066</strain>
    </source>
</reference>
<sequence length="243" mass="28408">MWPKFLVHRAKQRLTKLTQYLIRKQRLDAVAKTQLAPVKKKVERRERKREQRALDAAKLTMTIERELLERLKQGKYGEIFNFAQKEFEHVMEREAEPFQFERDLEDGYYKPAYQSSDGDDGDSGHEDALAITTDYPDGFMDDHEASSDESAPQATWYESDSEASSAPDLEDLSRTLDKKSTPFHFDATSDAEIDEPGTTRTGTRYPKQSARALSKRRNSKQRAPKRRLRSEQEFEFEQEFERE</sequence>
<dbReference type="OrthoDB" id="10251342at2759"/>
<dbReference type="AlphaFoldDB" id="A0A7J7IQJ9"/>
<evidence type="ECO:0000256" key="3">
    <source>
        <dbReference type="SAM" id="MobiDB-lite"/>
    </source>
</evidence>
<feature type="compositionally biased region" description="Acidic residues" evidence="3">
    <location>
        <begin position="233"/>
        <end position="243"/>
    </location>
</feature>
<dbReference type="GO" id="GO:0030687">
    <property type="term" value="C:preribosome, large subunit precursor"/>
    <property type="evidence" value="ECO:0007669"/>
    <property type="project" value="TreeGrafter"/>
</dbReference>
<dbReference type="EMBL" id="VWRR01000001">
    <property type="protein sequence ID" value="KAF6005288.1"/>
    <property type="molecule type" value="Genomic_DNA"/>
</dbReference>
<dbReference type="GO" id="GO:0000470">
    <property type="term" value="P:maturation of LSU-rRNA"/>
    <property type="evidence" value="ECO:0007669"/>
    <property type="project" value="TreeGrafter"/>
</dbReference>
<evidence type="ECO:0000313" key="4">
    <source>
        <dbReference type="EMBL" id="KAF6005288.1"/>
    </source>
</evidence>